<sequence>MSFVEIVSKINAINESILDDLCCEYVNEDIEEFDNHLEVTKSWFERISFVNKKLYLLALLEDVRSAWTLSLLLKSIWNCRPKDSVFSISRRKVLSSYDQAPFDHNRTALPVSILTQVMTDDRKWFVSLEPEAQALVLLELVSVAGGPVVWQVYARAQKIYDRYREYEIDNLKESMVVAESVHHGKTSHHADLAHHMKKDPLRRKNGDSLGAIKDVATGEGSSGKAQKKLDECMVIWNGTIKLIRDSFKLEEIETTFNDGTKKRIWKVDRPMPEAMETVDFLQLLPSAIGKCILSYLSSPQLVECSKVNKYWAYLIDELKAEIVARQKIQVELEKLREIMLRHNESDDTLEQSGFQIDHFSSQPPSLVPNTSVKTRHVLPSIRASQKSGHFSFRHLKEKMNKPRKYVAPKPISNMAELYERLERRGAADENIWKWCKNVTKQYKESKSKEEEDERDEMPMGLNHFPCPMLNETISVPLRKPIVKDPAAIKIPNKSTTFKIKLTEDVDMTKDQDSKRFSLWSKDFSSLYPASKIATYQSPI</sequence>
<dbReference type="PANTHER" id="PTHR19872:SF7">
    <property type="entry name" value="F-BOX AND WD REPEAT DOMAIN CONTAINING PROTEIN 10B-RELATED"/>
    <property type="match status" value="1"/>
</dbReference>
<dbReference type="PANTHER" id="PTHR19872">
    <property type="entry name" value="UBIQUITIN LIGASE SPECIFICITY FACTOR/HREP PROTEIN"/>
    <property type="match status" value="1"/>
</dbReference>
<evidence type="ECO:0000313" key="4">
    <source>
        <dbReference type="RefSeq" id="XP_013169103.1"/>
    </source>
</evidence>
<dbReference type="Proteomes" id="UP000694872">
    <property type="component" value="Unplaced"/>
</dbReference>
<reference evidence="4" key="1">
    <citation type="submission" date="2025-08" db="UniProtKB">
        <authorList>
            <consortium name="RefSeq"/>
        </authorList>
    </citation>
    <scope>IDENTIFICATION</scope>
</reference>
<dbReference type="SUPFAM" id="SSF81383">
    <property type="entry name" value="F-box domain"/>
    <property type="match status" value="1"/>
</dbReference>
<accession>A0AAJ6ZBH3</accession>
<gene>
    <name evidence="4" type="primary">LOC106118884</name>
</gene>
<evidence type="ECO:0000256" key="2">
    <source>
        <dbReference type="ARBA" id="ARBA00022737"/>
    </source>
</evidence>
<dbReference type="InterPro" id="IPR001810">
    <property type="entry name" value="F-box_dom"/>
</dbReference>
<dbReference type="PROSITE" id="PS50181">
    <property type="entry name" value="FBOX"/>
    <property type="match status" value="1"/>
</dbReference>
<dbReference type="Pfam" id="PF00646">
    <property type="entry name" value="F-box"/>
    <property type="match status" value="1"/>
</dbReference>
<evidence type="ECO:0000259" key="3">
    <source>
        <dbReference type="PROSITE" id="PS50181"/>
    </source>
</evidence>
<organism evidence="4">
    <name type="scientific">Papilio xuthus</name>
    <name type="common">Asian swallowtail butterfly</name>
    <dbReference type="NCBI Taxonomy" id="66420"/>
    <lineage>
        <taxon>Eukaryota</taxon>
        <taxon>Metazoa</taxon>
        <taxon>Ecdysozoa</taxon>
        <taxon>Arthropoda</taxon>
        <taxon>Hexapoda</taxon>
        <taxon>Insecta</taxon>
        <taxon>Pterygota</taxon>
        <taxon>Neoptera</taxon>
        <taxon>Endopterygota</taxon>
        <taxon>Lepidoptera</taxon>
        <taxon>Glossata</taxon>
        <taxon>Ditrysia</taxon>
        <taxon>Papilionoidea</taxon>
        <taxon>Papilionidae</taxon>
        <taxon>Papilioninae</taxon>
        <taxon>Papilio</taxon>
    </lineage>
</organism>
<evidence type="ECO:0000256" key="1">
    <source>
        <dbReference type="ARBA" id="ARBA00022574"/>
    </source>
</evidence>
<feature type="domain" description="F-box" evidence="3">
    <location>
        <begin position="278"/>
        <end position="326"/>
    </location>
</feature>
<dbReference type="Gene3D" id="1.20.1280.50">
    <property type="match status" value="1"/>
</dbReference>
<dbReference type="KEGG" id="pxu:106118884"/>
<dbReference type="InterPro" id="IPR036047">
    <property type="entry name" value="F-box-like_dom_sf"/>
</dbReference>
<dbReference type="AlphaFoldDB" id="A0AAJ6ZBH3"/>
<protein>
    <submittedName>
        <fullName evidence="4">Uncharacterized protein LOC106118884</fullName>
    </submittedName>
</protein>
<keyword evidence="2" id="KW-0677">Repeat</keyword>
<dbReference type="RefSeq" id="XP_013169103.1">
    <property type="nucleotide sequence ID" value="XM_013313649.1"/>
</dbReference>
<dbReference type="GeneID" id="106118884"/>
<keyword evidence="1" id="KW-0853">WD repeat</keyword>
<name>A0AAJ6ZBH3_PAPXU</name>
<proteinExistence type="predicted"/>
<dbReference type="InterPro" id="IPR051075">
    <property type="entry name" value="SCF_subunit_WD-repeat"/>
</dbReference>